<sequence length="412" mass="43024">MRNPQLYWILDFNEIFRFPTADQLREPSSLRVSRPSNIPVQSHFYVNIAPPGPMTLTIAHHNHSSLKHSSYHLAKLRGETPSLLHHDTLSLLAYHSSTRSRPGLIAPAKHPPDQDLPSNPPGPAYAPPPPSDQLLPSPIRNAPKHPVPTGNVPARITPPPTPPSPQSCTPTSSGDTHSLSANTAPASTAPPNSGVSGTPSDTAPRRTIPAPVCSSTTRASAAASRTACAASSPRATPALPTDTTDAADDGELGGVHGAAQRSTCHSAWRSERATAATAATSDASSVGRAARGVGVARAAARQATAECRAWARAEAAWTAGGVGAVVQRKRSVARWSAAAGRGDAVGGGGVGWRLGGGMRAAWVVVRAWAASWRAWMRVRSGGRCVVGVQGWELRGVEVVEALECDWEKGSVS</sequence>
<dbReference type="Proteomes" id="UP000327013">
    <property type="component" value="Unassembled WGS sequence"/>
</dbReference>
<keyword evidence="3" id="KW-1185">Reference proteome</keyword>
<feature type="region of interest" description="Disordered" evidence="1">
    <location>
        <begin position="102"/>
        <end position="260"/>
    </location>
</feature>
<evidence type="ECO:0000313" key="2">
    <source>
        <dbReference type="EMBL" id="KAB8338924.1"/>
    </source>
</evidence>
<feature type="compositionally biased region" description="Pro residues" evidence="1">
    <location>
        <begin position="156"/>
        <end position="165"/>
    </location>
</feature>
<evidence type="ECO:0000313" key="3">
    <source>
        <dbReference type="Proteomes" id="UP000327013"/>
    </source>
</evidence>
<accession>A0A5N6KR79</accession>
<name>A0A5N6KR79_9ROSI</name>
<gene>
    <name evidence="2" type="ORF">FH972_021864</name>
</gene>
<organism evidence="2 3">
    <name type="scientific">Carpinus fangiana</name>
    <dbReference type="NCBI Taxonomy" id="176857"/>
    <lineage>
        <taxon>Eukaryota</taxon>
        <taxon>Viridiplantae</taxon>
        <taxon>Streptophyta</taxon>
        <taxon>Embryophyta</taxon>
        <taxon>Tracheophyta</taxon>
        <taxon>Spermatophyta</taxon>
        <taxon>Magnoliopsida</taxon>
        <taxon>eudicotyledons</taxon>
        <taxon>Gunneridae</taxon>
        <taxon>Pentapetalae</taxon>
        <taxon>rosids</taxon>
        <taxon>fabids</taxon>
        <taxon>Fagales</taxon>
        <taxon>Betulaceae</taxon>
        <taxon>Carpinus</taxon>
    </lineage>
</organism>
<reference evidence="2 3" key="1">
    <citation type="submission" date="2019-06" db="EMBL/GenBank/DDBJ databases">
        <title>A chromosomal-level reference genome of Carpinus fangiana (Coryloideae, Betulaceae).</title>
        <authorList>
            <person name="Yang X."/>
            <person name="Wang Z."/>
            <person name="Zhang L."/>
            <person name="Hao G."/>
            <person name="Liu J."/>
            <person name="Yang Y."/>
        </authorList>
    </citation>
    <scope>NUCLEOTIDE SEQUENCE [LARGE SCALE GENOMIC DNA]</scope>
    <source>
        <strain evidence="2">Cfa_2016G</strain>
        <tissue evidence="2">Leaf</tissue>
    </source>
</reference>
<comment type="caution">
    <text evidence="2">The sequence shown here is derived from an EMBL/GenBank/DDBJ whole genome shotgun (WGS) entry which is preliminary data.</text>
</comment>
<dbReference type="AlphaFoldDB" id="A0A5N6KR79"/>
<feature type="compositionally biased region" description="Pro residues" evidence="1">
    <location>
        <begin position="118"/>
        <end position="131"/>
    </location>
</feature>
<evidence type="ECO:0000256" key="1">
    <source>
        <dbReference type="SAM" id="MobiDB-lite"/>
    </source>
</evidence>
<dbReference type="EMBL" id="VIBQ01000010">
    <property type="protein sequence ID" value="KAB8338924.1"/>
    <property type="molecule type" value="Genomic_DNA"/>
</dbReference>
<feature type="compositionally biased region" description="Low complexity" evidence="1">
    <location>
        <begin position="213"/>
        <end position="244"/>
    </location>
</feature>
<protein>
    <submittedName>
        <fullName evidence="2">Uncharacterized protein</fullName>
    </submittedName>
</protein>
<proteinExistence type="predicted"/>
<feature type="compositionally biased region" description="Low complexity" evidence="1">
    <location>
        <begin position="180"/>
        <end position="193"/>
    </location>
</feature>